<evidence type="ECO:0000256" key="1">
    <source>
        <dbReference type="SAM" id="Phobius"/>
    </source>
</evidence>
<feature type="transmembrane region" description="Helical" evidence="1">
    <location>
        <begin position="144"/>
        <end position="167"/>
    </location>
</feature>
<keyword evidence="1" id="KW-0472">Membrane</keyword>
<keyword evidence="3" id="KW-1185">Reference proteome</keyword>
<accession>A0A5C3LU53</accession>
<sequence>MQAHSNLAKRWYRLWHLPEAEALYFDEHPIYLPLTFKNIDCARSAWLRSIFNRCFNWFFCQPGIGSFQCRKPALRQTGYSIPPSSSRILLSASGGKVPVKHFPSLPGVVSTYILIFLQASGSLGNQDKFSNLQRNRNRRRDSGIWLDGSCMFLPVAAFWWTHIYAYVHRGSGGIKTETPRPRETDEQAINFIRLDEREGIAKQVSVA</sequence>
<proteinExistence type="predicted"/>
<gene>
    <name evidence="2" type="ORF">BDQ12DRAFT_667530</name>
</gene>
<keyword evidence="1" id="KW-0812">Transmembrane</keyword>
<dbReference type="EMBL" id="ML213612">
    <property type="protein sequence ID" value="TFK36644.1"/>
    <property type="molecule type" value="Genomic_DNA"/>
</dbReference>
<reference evidence="2 3" key="1">
    <citation type="journal article" date="2019" name="Nat. Ecol. Evol.">
        <title>Megaphylogeny resolves global patterns of mushroom evolution.</title>
        <authorList>
            <person name="Varga T."/>
            <person name="Krizsan K."/>
            <person name="Foldi C."/>
            <person name="Dima B."/>
            <person name="Sanchez-Garcia M."/>
            <person name="Sanchez-Ramirez S."/>
            <person name="Szollosi G.J."/>
            <person name="Szarkandi J.G."/>
            <person name="Papp V."/>
            <person name="Albert L."/>
            <person name="Andreopoulos W."/>
            <person name="Angelini C."/>
            <person name="Antonin V."/>
            <person name="Barry K.W."/>
            <person name="Bougher N.L."/>
            <person name="Buchanan P."/>
            <person name="Buyck B."/>
            <person name="Bense V."/>
            <person name="Catcheside P."/>
            <person name="Chovatia M."/>
            <person name="Cooper J."/>
            <person name="Damon W."/>
            <person name="Desjardin D."/>
            <person name="Finy P."/>
            <person name="Geml J."/>
            <person name="Haridas S."/>
            <person name="Hughes K."/>
            <person name="Justo A."/>
            <person name="Karasinski D."/>
            <person name="Kautmanova I."/>
            <person name="Kiss B."/>
            <person name="Kocsube S."/>
            <person name="Kotiranta H."/>
            <person name="LaButti K.M."/>
            <person name="Lechner B.E."/>
            <person name="Liimatainen K."/>
            <person name="Lipzen A."/>
            <person name="Lukacs Z."/>
            <person name="Mihaltcheva S."/>
            <person name="Morgado L.N."/>
            <person name="Niskanen T."/>
            <person name="Noordeloos M.E."/>
            <person name="Ohm R.A."/>
            <person name="Ortiz-Santana B."/>
            <person name="Ovrebo C."/>
            <person name="Racz N."/>
            <person name="Riley R."/>
            <person name="Savchenko A."/>
            <person name="Shiryaev A."/>
            <person name="Soop K."/>
            <person name="Spirin V."/>
            <person name="Szebenyi C."/>
            <person name="Tomsovsky M."/>
            <person name="Tulloss R.E."/>
            <person name="Uehling J."/>
            <person name="Grigoriev I.V."/>
            <person name="Vagvolgyi C."/>
            <person name="Papp T."/>
            <person name="Martin F.M."/>
            <person name="Miettinen O."/>
            <person name="Hibbett D.S."/>
            <person name="Nagy L.G."/>
        </authorList>
    </citation>
    <scope>NUCLEOTIDE SEQUENCE [LARGE SCALE GENOMIC DNA]</scope>
    <source>
        <strain evidence="2 3">CBS 166.37</strain>
    </source>
</reference>
<dbReference type="AlphaFoldDB" id="A0A5C3LU53"/>
<dbReference type="Proteomes" id="UP000308652">
    <property type="component" value="Unassembled WGS sequence"/>
</dbReference>
<protein>
    <submittedName>
        <fullName evidence="2">Uncharacterized protein</fullName>
    </submittedName>
</protein>
<organism evidence="2 3">
    <name type="scientific">Crucibulum laeve</name>
    <dbReference type="NCBI Taxonomy" id="68775"/>
    <lineage>
        <taxon>Eukaryota</taxon>
        <taxon>Fungi</taxon>
        <taxon>Dikarya</taxon>
        <taxon>Basidiomycota</taxon>
        <taxon>Agaricomycotina</taxon>
        <taxon>Agaricomycetes</taxon>
        <taxon>Agaricomycetidae</taxon>
        <taxon>Agaricales</taxon>
        <taxon>Agaricineae</taxon>
        <taxon>Nidulariaceae</taxon>
        <taxon>Crucibulum</taxon>
    </lineage>
</organism>
<keyword evidence="1" id="KW-1133">Transmembrane helix</keyword>
<evidence type="ECO:0000313" key="2">
    <source>
        <dbReference type="EMBL" id="TFK36644.1"/>
    </source>
</evidence>
<name>A0A5C3LU53_9AGAR</name>
<evidence type="ECO:0000313" key="3">
    <source>
        <dbReference type="Proteomes" id="UP000308652"/>
    </source>
</evidence>